<dbReference type="GO" id="GO:0030247">
    <property type="term" value="F:polysaccharide binding"/>
    <property type="evidence" value="ECO:0007669"/>
    <property type="project" value="InterPro"/>
</dbReference>
<gene>
    <name evidence="15" type="ORF">FSB_LOCUS22958</name>
</gene>
<dbReference type="InterPro" id="IPR011009">
    <property type="entry name" value="Kinase-like_dom_sf"/>
</dbReference>
<name>A0A2N9FWU1_FAGSY</name>
<protein>
    <recommendedName>
        <fullName evidence="14">Protein kinase domain-containing protein</fullName>
    </recommendedName>
</protein>
<proteinExistence type="predicted"/>
<feature type="signal peptide" evidence="13">
    <location>
        <begin position="1"/>
        <end position="25"/>
    </location>
</feature>
<evidence type="ECO:0000256" key="1">
    <source>
        <dbReference type="ARBA" id="ARBA00004479"/>
    </source>
</evidence>
<dbReference type="InterPro" id="IPR008271">
    <property type="entry name" value="Ser/Thr_kinase_AS"/>
</dbReference>
<dbReference type="Pfam" id="PF00069">
    <property type="entry name" value="Pkinase"/>
    <property type="match status" value="1"/>
</dbReference>
<dbReference type="AlphaFoldDB" id="A0A2N9FWU1"/>
<evidence type="ECO:0000259" key="14">
    <source>
        <dbReference type="PROSITE" id="PS50011"/>
    </source>
</evidence>
<evidence type="ECO:0000256" key="6">
    <source>
        <dbReference type="ARBA" id="ARBA00022741"/>
    </source>
</evidence>
<evidence type="ECO:0000256" key="13">
    <source>
        <dbReference type="SAM" id="SignalP"/>
    </source>
</evidence>
<keyword evidence="5 13" id="KW-0732">Signal</keyword>
<dbReference type="InterPro" id="IPR045874">
    <property type="entry name" value="LRK10/LRL21-25-like"/>
</dbReference>
<dbReference type="GO" id="GO:0005524">
    <property type="term" value="F:ATP binding"/>
    <property type="evidence" value="ECO:0007669"/>
    <property type="project" value="UniProtKB-UniRule"/>
</dbReference>
<evidence type="ECO:0000256" key="8">
    <source>
        <dbReference type="ARBA" id="ARBA00022840"/>
    </source>
</evidence>
<keyword evidence="11" id="KW-0325">Glycoprotein</keyword>
<dbReference type="Gene3D" id="1.10.510.10">
    <property type="entry name" value="Transferase(Phosphotransferase) domain 1"/>
    <property type="match status" value="1"/>
</dbReference>
<dbReference type="PANTHER" id="PTHR27009">
    <property type="entry name" value="RUST RESISTANCE KINASE LR10-RELATED"/>
    <property type="match status" value="1"/>
</dbReference>
<keyword evidence="9" id="KW-1133">Transmembrane helix</keyword>
<dbReference type="FunFam" id="1.10.510.10:FF:000590">
    <property type="entry name" value="PR5-like receptor kinase"/>
    <property type="match status" value="1"/>
</dbReference>
<evidence type="ECO:0000256" key="9">
    <source>
        <dbReference type="ARBA" id="ARBA00022989"/>
    </source>
</evidence>
<keyword evidence="3" id="KW-0808">Transferase</keyword>
<evidence type="ECO:0000256" key="4">
    <source>
        <dbReference type="ARBA" id="ARBA00022692"/>
    </source>
</evidence>
<dbReference type="PROSITE" id="PS00108">
    <property type="entry name" value="PROTEIN_KINASE_ST"/>
    <property type="match status" value="1"/>
</dbReference>
<dbReference type="Pfam" id="PF13947">
    <property type="entry name" value="GUB_WAK_bind"/>
    <property type="match status" value="1"/>
</dbReference>
<keyword evidence="10" id="KW-0472">Membrane</keyword>
<dbReference type="PROSITE" id="PS00107">
    <property type="entry name" value="PROTEIN_KINASE_ATP"/>
    <property type="match status" value="1"/>
</dbReference>
<evidence type="ECO:0000256" key="12">
    <source>
        <dbReference type="PROSITE-ProRule" id="PRU10141"/>
    </source>
</evidence>
<evidence type="ECO:0000256" key="11">
    <source>
        <dbReference type="ARBA" id="ARBA00023180"/>
    </source>
</evidence>
<keyword evidence="2" id="KW-0723">Serine/threonine-protein kinase</keyword>
<feature type="chain" id="PRO_5014601778" description="Protein kinase domain-containing protein" evidence="13">
    <location>
        <begin position="26"/>
        <end position="556"/>
    </location>
</feature>
<evidence type="ECO:0000256" key="10">
    <source>
        <dbReference type="ARBA" id="ARBA00023136"/>
    </source>
</evidence>
<keyword evidence="7" id="KW-0418">Kinase</keyword>
<dbReference type="GO" id="GO:0004674">
    <property type="term" value="F:protein serine/threonine kinase activity"/>
    <property type="evidence" value="ECO:0007669"/>
    <property type="project" value="UniProtKB-KW"/>
</dbReference>
<evidence type="ECO:0000256" key="7">
    <source>
        <dbReference type="ARBA" id="ARBA00022777"/>
    </source>
</evidence>
<dbReference type="GO" id="GO:0016020">
    <property type="term" value="C:membrane"/>
    <property type="evidence" value="ECO:0007669"/>
    <property type="project" value="UniProtKB-SubCell"/>
</dbReference>
<dbReference type="InterPro" id="IPR000719">
    <property type="entry name" value="Prot_kinase_dom"/>
</dbReference>
<organism evidence="15">
    <name type="scientific">Fagus sylvatica</name>
    <name type="common">Beechnut</name>
    <dbReference type="NCBI Taxonomy" id="28930"/>
    <lineage>
        <taxon>Eukaryota</taxon>
        <taxon>Viridiplantae</taxon>
        <taxon>Streptophyta</taxon>
        <taxon>Embryophyta</taxon>
        <taxon>Tracheophyta</taxon>
        <taxon>Spermatophyta</taxon>
        <taxon>Magnoliopsida</taxon>
        <taxon>eudicotyledons</taxon>
        <taxon>Gunneridae</taxon>
        <taxon>Pentapetalae</taxon>
        <taxon>rosids</taxon>
        <taxon>fabids</taxon>
        <taxon>Fagales</taxon>
        <taxon>Fagaceae</taxon>
        <taxon>Fagus</taxon>
    </lineage>
</organism>
<dbReference type="SUPFAM" id="SSF56112">
    <property type="entry name" value="Protein kinase-like (PK-like)"/>
    <property type="match status" value="1"/>
</dbReference>
<dbReference type="SMART" id="SM00220">
    <property type="entry name" value="S_TKc"/>
    <property type="match status" value="1"/>
</dbReference>
<comment type="subcellular location">
    <subcellularLocation>
        <location evidence="1">Membrane</location>
        <topology evidence="1">Single-pass type I membrane protein</topology>
    </subcellularLocation>
</comment>
<keyword evidence="8 12" id="KW-0067">ATP-binding</keyword>
<keyword evidence="6 12" id="KW-0547">Nucleotide-binding</keyword>
<evidence type="ECO:0000256" key="3">
    <source>
        <dbReference type="ARBA" id="ARBA00022679"/>
    </source>
</evidence>
<dbReference type="Gene3D" id="3.30.200.20">
    <property type="entry name" value="Phosphorylase Kinase, domain 1"/>
    <property type="match status" value="1"/>
</dbReference>
<evidence type="ECO:0000256" key="2">
    <source>
        <dbReference type="ARBA" id="ARBA00022527"/>
    </source>
</evidence>
<accession>A0A2N9FWU1</accession>
<dbReference type="PROSITE" id="PS50011">
    <property type="entry name" value="PROTEIN_KINASE_DOM"/>
    <property type="match status" value="1"/>
</dbReference>
<sequence length="556" mass="63150">MDISLGMVLPSLLLFVLFIVDLGEGQIGCPELRCSRDGPAIRFPFRLIDRQPSHCGYPGFDLSCNDKNDTVLQLPTSVKASVKNIDYKSQLINVSDPDNCFPRKIRGLSLSSSPFQFNINEQDLRNFSLFKCTAGVYCNYYDRIDDLKVDCLRSPGYQVCPFYSDDDIDDLPILSCTKMYSVSSVPLSIWDSPFVELKWSRPMCGHCEVKGKICRLKNNSTEFETECVNLHKDTKVLFALYRVYRYDKIEKENQARIEKFLEDYIALKPTRYSYADVKRITNQFNEKLGQGAYGTVFKGKLSNEIHVAVKILISSKGNGEEFINEVGTMGRIHHVNVVRLVGFCADGFRRALVYEFLPNDSLEKFISSVDSNRFLGWDKLQDIALGIAKGIEYLHQGCDQRILHFDIKPHNVLLDHNFNPKISDFGLAKLCSKDQSAVSMTQARGTIGYIAPEVFSRNFGNVSYKSDVYSFGIMLLEMVGGRKNVDVMVNTNEIYFPEWIYNLLEKKEDLRVFVEDNGHAKIAKKLAIVGLWCIQWHPVDRPSMKACGSNVGGRGR</sequence>
<keyword evidence="4" id="KW-0812">Transmembrane</keyword>
<dbReference type="InterPro" id="IPR025287">
    <property type="entry name" value="WAK_GUB"/>
</dbReference>
<dbReference type="InterPro" id="IPR017441">
    <property type="entry name" value="Protein_kinase_ATP_BS"/>
</dbReference>
<evidence type="ECO:0000256" key="5">
    <source>
        <dbReference type="ARBA" id="ARBA00022729"/>
    </source>
</evidence>
<feature type="domain" description="Protein kinase" evidence="14">
    <location>
        <begin position="282"/>
        <end position="556"/>
    </location>
</feature>
<dbReference type="EMBL" id="OIVN01001536">
    <property type="protein sequence ID" value="SPC95076.1"/>
    <property type="molecule type" value="Genomic_DNA"/>
</dbReference>
<dbReference type="FunFam" id="3.30.200.20:FF:000178">
    <property type="entry name" value="serine/threonine-protein kinase PBS1-like"/>
    <property type="match status" value="1"/>
</dbReference>
<evidence type="ECO:0000313" key="15">
    <source>
        <dbReference type="EMBL" id="SPC95076.1"/>
    </source>
</evidence>
<feature type="binding site" evidence="12">
    <location>
        <position position="310"/>
    </location>
    <ligand>
        <name>ATP</name>
        <dbReference type="ChEBI" id="CHEBI:30616"/>
    </ligand>
</feature>
<reference evidence="15" key="1">
    <citation type="submission" date="2018-02" db="EMBL/GenBank/DDBJ databases">
        <authorList>
            <person name="Cohen D.B."/>
            <person name="Kent A.D."/>
        </authorList>
    </citation>
    <scope>NUCLEOTIDE SEQUENCE</scope>
</reference>